<keyword evidence="5" id="KW-1185">Reference proteome</keyword>
<feature type="repeat" description="ANK" evidence="3">
    <location>
        <begin position="106"/>
        <end position="138"/>
    </location>
</feature>
<dbReference type="Pfam" id="PF12796">
    <property type="entry name" value="Ank_2"/>
    <property type="match status" value="3"/>
</dbReference>
<dbReference type="InterPro" id="IPR002110">
    <property type="entry name" value="Ankyrin_rpt"/>
</dbReference>
<feature type="repeat" description="ANK" evidence="3">
    <location>
        <begin position="314"/>
        <end position="346"/>
    </location>
</feature>
<dbReference type="PANTHER" id="PTHR24198">
    <property type="entry name" value="ANKYRIN REPEAT AND PROTEIN KINASE DOMAIN-CONTAINING PROTEIN"/>
    <property type="match status" value="1"/>
</dbReference>
<keyword evidence="2 3" id="KW-0040">ANK repeat</keyword>
<feature type="repeat" description="ANK" evidence="3">
    <location>
        <begin position="246"/>
        <end position="278"/>
    </location>
</feature>
<feature type="repeat" description="ANK" evidence="3">
    <location>
        <begin position="67"/>
        <end position="88"/>
    </location>
</feature>
<dbReference type="SMART" id="SM00248">
    <property type="entry name" value="ANK"/>
    <property type="match status" value="11"/>
</dbReference>
<feature type="repeat" description="ANK" evidence="3">
    <location>
        <begin position="347"/>
        <end position="371"/>
    </location>
</feature>
<reference evidence="4" key="1">
    <citation type="submission" date="2021-03" db="EMBL/GenBank/DDBJ databases">
        <authorList>
            <person name="Tagirdzhanova G."/>
        </authorList>
    </citation>
    <scope>NUCLEOTIDE SEQUENCE</scope>
</reference>
<dbReference type="OrthoDB" id="426293at2759"/>
<dbReference type="PANTHER" id="PTHR24198:SF165">
    <property type="entry name" value="ANKYRIN REPEAT-CONTAINING PROTEIN-RELATED"/>
    <property type="match status" value="1"/>
</dbReference>
<dbReference type="PROSITE" id="PS50088">
    <property type="entry name" value="ANK_REPEAT"/>
    <property type="match status" value="6"/>
</dbReference>
<dbReference type="InterPro" id="IPR036770">
    <property type="entry name" value="Ankyrin_rpt-contain_sf"/>
</dbReference>
<feature type="repeat" description="ANK" evidence="3">
    <location>
        <begin position="139"/>
        <end position="171"/>
    </location>
</feature>
<proteinExistence type="predicted"/>
<evidence type="ECO:0000313" key="5">
    <source>
        <dbReference type="Proteomes" id="UP000664169"/>
    </source>
</evidence>
<gene>
    <name evidence="4" type="ORF">GOMPHAMPRED_004289</name>
</gene>
<accession>A0A8H3FNF0</accession>
<evidence type="ECO:0000256" key="1">
    <source>
        <dbReference type="ARBA" id="ARBA00022737"/>
    </source>
</evidence>
<dbReference type="Gene3D" id="1.25.40.20">
    <property type="entry name" value="Ankyrin repeat-containing domain"/>
    <property type="match status" value="3"/>
</dbReference>
<dbReference type="PROSITE" id="PS50297">
    <property type="entry name" value="ANK_REP_REGION"/>
    <property type="match status" value="5"/>
</dbReference>
<evidence type="ECO:0000313" key="4">
    <source>
        <dbReference type="EMBL" id="CAF9927000.1"/>
    </source>
</evidence>
<dbReference type="Proteomes" id="UP000664169">
    <property type="component" value="Unassembled WGS sequence"/>
</dbReference>
<evidence type="ECO:0000256" key="2">
    <source>
        <dbReference type="ARBA" id="ARBA00023043"/>
    </source>
</evidence>
<name>A0A8H3FNF0_9LECA</name>
<dbReference type="AlphaFoldDB" id="A0A8H3FNF0"/>
<dbReference type="SUPFAM" id="SSF48403">
    <property type="entry name" value="Ankyrin repeat"/>
    <property type="match status" value="1"/>
</dbReference>
<organism evidence="4 5">
    <name type="scientific">Gomphillus americanus</name>
    <dbReference type="NCBI Taxonomy" id="1940652"/>
    <lineage>
        <taxon>Eukaryota</taxon>
        <taxon>Fungi</taxon>
        <taxon>Dikarya</taxon>
        <taxon>Ascomycota</taxon>
        <taxon>Pezizomycotina</taxon>
        <taxon>Lecanoromycetes</taxon>
        <taxon>OSLEUM clade</taxon>
        <taxon>Ostropomycetidae</taxon>
        <taxon>Ostropales</taxon>
        <taxon>Graphidaceae</taxon>
        <taxon>Gomphilloideae</taxon>
        <taxon>Gomphillus</taxon>
    </lineage>
</organism>
<comment type="caution">
    <text evidence="4">The sequence shown here is derived from an EMBL/GenBank/DDBJ whole genome shotgun (WGS) entry which is preliminary data.</text>
</comment>
<dbReference type="EMBL" id="CAJPDQ010000026">
    <property type="protein sequence ID" value="CAF9927000.1"/>
    <property type="molecule type" value="Genomic_DNA"/>
</dbReference>
<dbReference type="Pfam" id="PF00023">
    <property type="entry name" value="Ank"/>
    <property type="match status" value="2"/>
</dbReference>
<sequence>MGSTTLHLATWGKATRTAKALLEMKCPKDAIDSIGRTALNIAAGVGAREIVKELIISNCNVLLGDSDGNTALHIAVLTTDYDIVDTILGCISNNTKESLLKASNKKGQIALHLAVLMGIERIVHKLIANGADPSALAFQDLSPLHYAALNDQRSLIEVLLDYTEDPNPKDRDYRQPLHYAALAKNSGLIRSFLAACTKFVLPVEFGQRDKYGHTPLYIAADNGDYASSEILLSLTPVSTFPVPDVNGDHLIHLAARSGDTQLVRNIIEQKHDIASVSGYGGQTPLQCAILNGQHEVFQYLLPLSLSCLDTRDDSSRTPLLAALEGNHSSMVRQILEHNPDINVADSQQDGALHHAAYHGNQDIFKLLLESGCRTFQGNALTLTPLHIAA</sequence>
<evidence type="ECO:0000256" key="3">
    <source>
        <dbReference type="PROSITE-ProRule" id="PRU00023"/>
    </source>
</evidence>
<keyword evidence="1" id="KW-0677">Repeat</keyword>
<protein>
    <submittedName>
        <fullName evidence="4">Uncharacterized protein</fullName>
    </submittedName>
</protein>